<feature type="domain" description="TonB C-terminal" evidence="7">
    <location>
        <begin position="272"/>
        <end position="363"/>
    </location>
</feature>
<dbReference type="EMBL" id="CP121194">
    <property type="protein sequence ID" value="XBH11463.1"/>
    <property type="molecule type" value="Genomic_DNA"/>
</dbReference>
<keyword evidence="4 6" id="KW-0472">Membrane</keyword>
<reference evidence="8" key="1">
    <citation type="submission" date="2023-03" db="EMBL/GenBank/DDBJ databases">
        <title>Edaphobacter sp.</title>
        <authorList>
            <person name="Huber K.J."/>
            <person name="Papendorf J."/>
            <person name="Pilke C."/>
            <person name="Bunk B."/>
            <person name="Sproeer C."/>
            <person name="Pester M."/>
        </authorList>
    </citation>
    <scope>NUCLEOTIDE SEQUENCE</scope>
    <source>
        <strain evidence="8">DSM 109919</strain>
        <strain evidence="9">DSM 109920</strain>
    </source>
</reference>
<evidence type="ECO:0000256" key="6">
    <source>
        <dbReference type="SAM" id="Phobius"/>
    </source>
</evidence>
<evidence type="ECO:0000256" key="5">
    <source>
        <dbReference type="SAM" id="MobiDB-lite"/>
    </source>
</evidence>
<dbReference type="KEGG" id="epl:P4G45_06985"/>
<dbReference type="AlphaFoldDB" id="A0AAU7D2J2"/>
<dbReference type="Gene3D" id="3.30.1150.10">
    <property type="match status" value="1"/>
</dbReference>
<keyword evidence="2 6" id="KW-0812">Transmembrane</keyword>
<dbReference type="RefSeq" id="WP_348268955.1">
    <property type="nucleotide sequence ID" value="NZ_CP121194.1"/>
</dbReference>
<accession>A0AAU7D2J2</accession>
<dbReference type="EMBL" id="CP121195">
    <property type="protein sequence ID" value="XBH14945.1"/>
    <property type="molecule type" value="Genomic_DNA"/>
</dbReference>
<dbReference type="Pfam" id="PF03544">
    <property type="entry name" value="TonB_C"/>
    <property type="match status" value="1"/>
</dbReference>
<keyword evidence="3 6" id="KW-1133">Transmembrane helix</keyword>
<feature type="region of interest" description="Disordered" evidence="5">
    <location>
        <begin position="79"/>
        <end position="106"/>
    </location>
</feature>
<evidence type="ECO:0000256" key="3">
    <source>
        <dbReference type="ARBA" id="ARBA00022989"/>
    </source>
</evidence>
<dbReference type="PROSITE" id="PS52015">
    <property type="entry name" value="TONB_CTD"/>
    <property type="match status" value="1"/>
</dbReference>
<name>A0AAU7D2J2_9BACT</name>
<evidence type="ECO:0000256" key="1">
    <source>
        <dbReference type="ARBA" id="ARBA00004167"/>
    </source>
</evidence>
<evidence type="ECO:0000259" key="7">
    <source>
        <dbReference type="PROSITE" id="PS52015"/>
    </source>
</evidence>
<proteinExistence type="predicted"/>
<feature type="compositionally biased region" description="Basic and acidic residues" evidence="5">
    <location>
        <begin position="96"/>
        <end position="106"/>
    </location>
</feature>
<feature type="transmembrane region" description="Helical" evidence="6">
    <location>
        <begin position="33"/>
        <end position="54"/>
    </location>
</feature>
<feature type="compositionally biased region" description="Polar residues" evidence="5">
    <location>
        <begin position="206"/>
        <end position="217"/>
    </location>
</feature>
<evidence type="ECO:0000313" key="8">
    <source>
        <dbReference type="EMBL" id="XBH11463.1"/>
    </source>
</evidence>
<dbReference type="InterPro" id="IPR006260">
    <property type="entry name" value="TonB/TolA_C"/>
</dbReference>
<feature type="compositionally biased region" description="Low complexity" evidence="5">
    <location>
        <begin position="264"/>
        <end position="277"/>
    </location>
</feature>
<evidence type="ECO:0000256" key="4">
    <source>
        <dbReference type="ARBA" id="ARBA00023136"/>
    </source>
</evidence>
<gene>
    <name evidence="8" type="ORF">P4G45_06985</name>
    <name evidence="9" type="ORF">P8936_07220</name>
</gene>
<accession>A0AAU7DCY3</accession>
<dbReference type="GO" id="GO:0055085">
    <property type="term" value="P:transmembrane transport"/>
    <property type="evidence" value="ECO:0007669"/>
    <property type="project" value="InterPro"/>
</dbReference>
<dbReference type="SUPFAM" id="SSF74653">
    <property type="entry name" value="TolA/TonB C-terminal domain"/>
    <property type="match status" value="1"/>
</dbReference>
<organism evidence="8">
    <name type="scientific">Edaphobacter paludis</name>
    <dbReference type="NCBI Taxonomy" id="3035702"/>
    <lineage>
        <taxon>Bacteria</taxon>
        <taxon>Pseudomonadati</taxon>
        <taxon>Acidobacteriota</taxon>
        <taxon>Terriglobia</taxon>
        <taxon>Terriglobales</taxon>
        <taxon>Acidobacteriaceae</taxon>
        <taxon>Edaphobacter</taxon>
    </lineage>
</organism>
<evidence type="ECO:0000256" key="2">
    <source>
        <dbReference type="ARBA" id="ARBA00022692"/>
    </source>
</evidence>
<dbReference type="GO" id="GO:0016020">
    <property type="term" value="C:membrane"/>
    <property type="evidence" value="ECO:0007669"/>
    <property type="project" value="UniProtKB-SubCell"/>
</dbReference>
<dbReference type="NCBIfam" id="TIGR01352">
    <property type="entry name" value="tonB_Cterm"/>
    <property type="match status" value="1"/>
</dbReference>
<comment type="subcellular location">
    <subcellularLocation>
        <location evidence="1">Membrane</location>
        <topology evidence="1">Single-pass membrane protein</topology>
    </subcellularLocation>
</comment>
<dbReference type="InterPro" id="IPR037682">
    <property type="entry name" value="TonB_C"/>
</dbReference>
<feature type="region of interest" description="Disordered" evidence="5">
    <location>
        <begin position="149"/>
        <end position="278"/>
    </location>
</feature>
<sequence>MVKPLRSDNPAPQNIQFTHFGILNDGNQSRGSLFSSIVINVLIAIVIIIIGAAVRNTITPPQKVITLVEPLPLKKPEPAPKVITRPLPRPPVIKPEPPKIKIPETKVPEPKIPTVRMTHPAPVVIPAPPKRIQPPPAPRVVNLGRAQPASVVNNSPHPSAVALGRPDNPIAPSNRPAVSSVNLGQRGLAGMPASNSGAGPAAKSVTLGSGSPGSQDLNGRDNASRAVRGVHLGVANSNGPMNSRSREAAGPVNLGRVAPPPAAPSSAPTSAHAGSAPKVLYKPRPQYTAEAIKEHIEGTVSVRLRVSSSGAVQVLGVTRDLGYGLGESAVRAVEGTRFSPATDASGRPVDWEGVVNVAFQLAG</sequence>
<evidence type="ECO:0000313" key="9">
    <source>
        <dbReference type="EMBL" id="XBH14945.1"/>
    </source>
</evidence>
<protein>
    <submittedName>
        <fullName evidence="8">TonB family protein</fullName>
    </submittedName>
</protein>